<dbReference type="SUPFAM" id="SSF110849">
    <property type="entry name" value="ParB/Sulfiredoxin"/>
    <property type="match status" value="1"/>
</dbReference>
<gene>
    <name evidence="3" type="ORF">OJ962_31435</name>
</gene>
<evidence type="ECO:0000313" key="3">
    <source>
        <dbReference type="EMBL" id="MDA0142041.1"/>
    </source>
</evidence>
<dbReference type="Proteomes" id="UP001147700">
    <property type="component" value="Unassembled WGS sequence"/>
</dbReference>
<dbReference type="InterPro" id="IPR036086">
    <property type="entry name" value="ParB/Sulfiredoxin_sf"/>
</dbReference>
<reference evidence="3" key="1">
    <citation type="submission" date="2022-10" db="EMBL/GenBank/DDBJ databases">
        <title>The WGS of Solirubrobacter sp. CPCC 204708.</title>
        <authorList>
            <person name="Jiang Z."/>
        </authorList>
    </citation>
    <scope>NUCLEOTIDE SEQUENCE</scope>
    <source>
        <strain evidence="3">CPCC 204708</strain>
    </source>
</reference>
<feature type="compositionally biased region" description="Acidic residues" evidence="1">
    <location>
        <begin position="277"/>
        <end position="286"/>
    </location>
</feature>
<dbReference type="PANTHER" id="PTHR33375:SF1">
    <property type="entry name" value="CHROMOSOME-PARTITIONING PROTEIN PARB-RELATED"/>
    <property type="match status" value="1"/>
</dbReference>
<dbReference type="Gene3D" id="1.10.10.2830">
    <property type="match status" value="1"/>
</dbReference>
<protein>
    <submittedName>
        <fullName evidence="3">ParB N-terminal domain-containing protein</fullName>
    </submittedName>
</protein>
<evidence type="ECO:0000259" key="2">
    <source>
        <dbReference type="SMART" id="SM00470"/>
    </source>
</evidence>
<evidence type="ECO:0000313" key="4">
    <source>
        <dbReference type="Proteomes" id="UP001147700"/>
    </source>
</evidence>
<dbReference type="SMART" id="SM00470">
    <property type="entry name" value="ParB"/>
    <property type="match status" value="1"/>
</dbReference>
<dbReference type="Pfam" id="PF02195">
    <property type="entry name" value="ParB_N"/>
    <property type="match status" value="1"/>
</dbReference>
<feature type="region of interest" description="Disordered" evidence="1">
    <location>
        <begin position="1"/>
        <end position="39"/>
    </location>
</feature>
<comment type="caution">
    <text evidence="3">The sequence shown here is derived from an EMBL/GenBank/DDBJ whole genome shotgun (WGS) entry which is preliminary data.</text>
</comment>
<feature type="region of interest" description="Disordered" evidence="1">
    <location>
        <begin position="263"/>
        <end position="300"/>
    </location>
</feature>
<accession>A0ABT4RUU8</accession>
<dbReference type="InterPro" id="IPR050336">
    <property type="entry name" value="Chromosome_partition/occlusion"/>
</dbReference>
<feature type="compositionally biased region" description="Basic and acidic residues" evidence="1">
    <location>
        <begin position="263"/>
        <end position="276"/>
    </location>
</feature>
<organism evidence="3 4">
    <name type="scientific">Solirubrobacter deserti</name>
    <dbReference type="NCBI Taxonomy" id="2282478"/>
    <lineage>
        <taxon>Bacteria</taxon>
        <taxon>Bacillati</taxon>
        <taxon>Actinomycetota</taxon>
        <taxon>Thermoleophilia</taxon>
        <taxon>Solirubrobacterales</taxon>
        <taxon>Solirubrobacteraceae</taxon>
        <taxon>Solirubrobacter</taxon>
    </lineage>
</organism>
<dbReference type="Gene3D" id="3.90.1530.30">
    <property type="match status" value="1"/>
</dbReference>
<dbReference type="EMBL" id="JAPCID010000072">
    <property type="protein sequence ID" value="MDA0142041.1"/>
    <property type="molecule type" value="Genomic_DNA"/>
</dbReference>
<dbReference type="InterPro" id="IPR003115">
    <property type="entry name" value="ParB_N"/>
</dbReference>
<feature type="domain" description="ParB-like N-terminal" evidence="2">
    <location>
        <begin position="44"/>
        <end position="139"/>
    </location>
</feature>
<name>A0ABT4RUU8_9ACTN</name>
<sequence length="360" mass="40289">MSVDKLQEAEEQVAQMREAEEESRREDLRRPPLDETATKAHSAITAPLAQVRTMTNMRTGPLEAIHELAVSIRETGLLHPPLVRATEDEEQPYELLAGQRRFAAMKLLDQAEEPREWRFTLVDGVSTREALTMQFAENFHQSKPEPVQFARAVRLIMKEDESLTAAEVSRIVGAPVDWTRKSLKLLELPDTILARVERGDLSFTTADFVRRQVARGAVTEAKAQELVEAHTAGDISATELKFGAGYVPPPPENYEEVSARLDAARREASKPVPREERDEDWTEESGGEPTPTPEFRDGPSDAEVDAFVLGAFLHHSATARTKKLLRITGEADAHEYARSLRPHERLSALRSFAREAIDAI</sequence>
<dbReference type="RefSeq" id="WP_202954873.1">
    <property type="nucleotide sequence ID" value="NZ_JAPCID010000072.1"/>
</dbReference>
<keyword evidence="4" id="KW-1185">Reference proteome</keyword>
<dbReference type="SUPFAM" id="SSF109709">
    <property type="entry name" value="KorB DNA-binding domain-like"/>
    <property type="match status" value="1"/>
</dbReference>
<proteinExistence type="predicted"/>
<feature type="compositionally biased region" description="Basic and acidic residues" evidence="1">
    <location>
        <begin position="22"/>
        <end position="38"/>
    </location>
</feature>
<dbReference type="PANTHER" id="PTHR33375">
    <property type="entry name" value="CHROMOSOME-PARTITIONING PROTEIN PARB-RELATED"/>
    <property type="match status" value="1"/>
</dbReference>
<evidence type="ECO:0000256" key="1">
    <source>
        <dbReference type="SAM" id="MobiDB-lite"/>
    </source>
</evidence>